<evidence type="ECO:0000256" key="1">
    <source>
        <dbReference type="SAM" id="MobiDB-lite"/>
    </source>
</evidence>
<evidence type="ECO:0000313" key="2">
    <source>
        <dbReference type="EMBL" id="MFF3228343.1"/>
    </source>
</evidence>
<dbReference type="EMBL" id="JBIAPI010000013">
    <property type="protein sequence ID" value="MFF3228343.1"/>
    <property type="molecule type" value="Genomic_DNA"/>
</dbReference>
<keyword evidence="3" id="KW-1185">Reference proteome</keyword>
<feature type="compositionally biased region" description="Basic and acidic residues" evidence="1">
    <location>
        <begin position="1"/>
        <end position="10"/>
    </location>
</feature>
<accession>A0ABW6R507</accession>
<protein>
    <submittedName>
        <fullName evidence="2">Uncharacterized protein</fullName>
    </submittedName>
</protein>
<reference evidence="2 3" key="1">
    <citation type="submission" date="2024-10" db="EMBL/GenBank/DDBJ databases">
        <title>The Natural Products Discovery Center: Release of the First 8490 Sequenced Strains for Exploring Actinobacteria Biosynthetic Diversity.</title>
        <authorList>
            <person name="Kalkreuter E."/>
            <person name="Kautsar S.A."/>
            <person name="Yang D."/>
            <person name="Bader C.D."/>
            <person name="Teijaro C.N."/>
            <person name="Fluegel L."/>
            <person name="Davis C.M."/>
            <person name="Simpson J.R."/>
            <person name="Lauterbach L."/>
            <person name="Steele A.D."/>
            <person name="Gui C."/>
            <person name="Meng S."/>
            <person name="Li G."/>
            <person name="Viehrig K."/>
            <person name="Ye F."/>
            <person name="Su P."/>
            <person name="Kiefer A.F."/>
            <person name="Nichols A."/>
            <person name="Cepeda A.J."/>
            <person name="Yan W."/>
            <person name="Fan B."/>
            <person name="Jiang Y."/>
            <person name="Adhikari A."/>
            <person name="Zheng C.-J."/>
            <person name="Schuster L."/>
            <person name="Cowan T.M."/>
            <person name="Smanski M.J."/>
            <person name="Chevrette M.G."/>
            <person name="De Carvalho L.P.S."/>
            <person name="Shen B."/>
        </authorList>
    </citation>
    <scope>NUCLEOTIDE SEQUENCE [LARGE SCALE GENOMIC DNA]</scope>
    <source>
        <strain evidence="2 3">NPDC003040</strain>
    </source>
</reference>
<dbReference type="RefSeq" id="WP_387725201.1">
    <property type="nucleotide sequence ID" value="NZ_JBIAPI010000013.1"/>
</dbReference>
<gene>
    <name evidence="2" type="ORF">ACFYV7_36495</name>
</gene>
<feature type="region of interest" description="Disordered" evidence="1">
    <location>
        <begin position="1"/>
        <end position="31"/>
    </location>
</feature>
<proteinExistence type="predicted"/>
<sequence length="31" mass="3441">MTFLEDRGLDNDTVIACAPVDPPEDYATRTN</sequence>
<comment type="caution">
    <text evidence="2">The sequence shown here is derived from an EMBL/GenBank/DDBJ whole genome shotgun (WGS) entry which is preliminary data.</text>
</comment>
<organism evidence="2 3">
    <name type="scientific">Nocardia suismassiliense</name>
    <dbReference type="NCBI Taxonomy" id="2077092"/>
    <lineage>
        <taxon>Bacteria</taxon>
        <taxon>Bacillati</taxon>
        <taxon>Actinomycetota</taxon>
        <taxon>Actinomycetes</taxon>
        <taxon>Mycobacteriales</taxon>
        <taxon>Nocardiaceae</taxon>
        <taxon>Nocardia</taxon>
    </lineage>
</organism>
<dbReference type="Proteomes" id="UP001601948">
    <property type="component" value="Unassembled WGS sequence"/>
</dbReference>
<evidence type="ECO:0000313" key="3">
    <source>
        <dbReference type="Proteomes" id="UP001601948"/>
    </source>
</evidence>
<name>A0ABW6R507_9NOCA</name>